<name>A0AA35QWV9_GEOBA</name>
<keyword evidence="7" id="KW-1185">Reference proteome</keyword>
<dbReference type="AlphaFoldDB" id="A0AA35QWV9"/>
<dbReference type="Gene3D" id="3.40.50.1390">
    <property type="entry name" value="Resolvase, N-terminal catalytic domain"/>
    <property type="match status" value="1"/>
</dbReference>
<sequence>MRYVPSREASRILGVHPQTLRKWAREGRIDYIRTEGNQRRYDVDSYLGQSRPAQTVCYCRVSSKKQSADLDRQVAFMRERYPDAEIVSDVGSGLNFKRKGFLPYWNDYTREISSVLWSPTETVLRGLGPNSSRRCSSATAGSSWFSISETSAPKRSSRLTFSPSSRSSEPASTDCGDTVRKSRR</sequence>
<dbReference type="EMBL" id="CASHTH010000238">
    <property type="protein sequence ID" value="CAI7995143.1"/>
    <property type="molecule type" value="Genomic_DNA"/>
</dbReference>
<evidence type="ECO:0000256" key="3">
    <source>
        <dbReference type="ARBA" id="ARBA00023172"/>
    </source>
</evidence>
<evidence type="ECO:0000256" key="4">
    <source>
        <dbReference type="SAM" id="MobiDB-lite"/>
    </source>
</evidence>
<feature type="compositionally biased region" description="Low complexity" evidence="4">
    <location>
        <begin position="158"/>
        <end position="168"/>
    </location>
</feature>
<dbReference type="PANTHER" id="PTHR36172:SF1">
    <property type="entry name" value="RESOLVASE-RELATED"/>
    <property type="match status" value="1"/>
</dbReference>
<dbReference type="PROSITE" id="PS50937">
    <property type="entry name" value="HTH_MERR_2"/>
    <property type="match status" value="1"/>
</dbReference>
<evidence type="ECO:0000313" key="7">
    <source>
        <dbReference type="Proteomes" id="UP001174909"/>
    </source>
</evidence>
<feature type="region of interest" description="Disordered" evidence="4">
    <location>
        <begin position="149"/>
        <end position="184"/>
    </location>
</feature>
<proteinExistence type="predicted"/>
<keyword evidence="2" id="KW-0238">DNA-binding</keyword>
<dbReference type="InterPro" id="IPR006118">
    <property type="entry name" value="Recombinase_CS"/>
</dbReference>
<dbReference type="InterPro" id="IPR009061">
    <property type="entry name" value="DNA-bd_dom_put_sf"/>
</dbReference>
<dbReference type="GO" id="GO:0006355">
    <property type="term" value="P:regulation of DNA-templated transcription"/>
    <property type="evidence" value="ECO:0007669"/>
    <property type="project" value="InterPro"/>
</dbReference>
<dbReference type="PANTHER" id="PTHR36172">
    <property type="match status" value="1"/>
</dbReference>
<reference evidence="6" key="1">
    <citation type="submission" date="2023-03" db="EMBL/GenBank/DDBJ databases">
        <authorList>
            <person name="Steffen K."/>
            <person name="Cardenas P."/>
        </authorList>
    </citation>
    <scope>NUCLEOTIDE SEQUENCE</scope>
</reference>
<dbReference type="Gene3D" id="1.10.1660.10">
    <property type="match status" value="1"/>
</dbReference>
<evidence type="ECO:0000256" key="2">
    <source>
        <dbReference type="ARBA" id="ARBA00023125"/>
    </source>
</evidence>
<keyword evidence="1" id="KW-0229">DNA integration</keyword>
<dbReference type="InterPro" id="IPR036162">
    <property type="entry name" value="Resolvase-like_N_sf"/>
</dbReference>
<dbReference type="Pfam" id="PF00376">
    <property type="entry name" value="MerR"/>
    <property type="match status" value="1"/>
</dbReference>
<gene>
    <name evidence="6" type="ORF">GBAR_LOCUS1637</name>
</gene>
<dbReference type="SUPFAM" id="SSF53041">
    <property type="entry name" value="Resolvase-like"/>
    <property type="match status" value="1"/>
</dbReference>
<dbReference type="Pfam" id="PF00239">
    <property type="entry name" value="Resolvase"/>
    <property type="match status" value="1"/>
</dbReference>
<accession>A0AA35QWV9</accession>
<dbReference type="SUPFAM" id="SSF46955">
    <property type="entry name" value="Putative DNA-binding domain"/>
    <property type="match status" value="1"/>
</dbReference>
<evidence type="ECO:0000259" key="5">
    <source>
        <dbReference type="PROSITE" id="PS50937"/>
    </source>
</evidence>
<dbReference type="InterPro" id="IPR051491">
    <property type="entry name" value="Recombinase/Transposase-rel"/>
</dbReference>
<evidence type="ECO:0000313" key="6">
    <source>
        <dbReference type="EMBL" id="CAI7995143.1"/>
    </source>
</evidence>
<evidence type="ECO:0000256" key="1">
    <source>
        <dbReference type="ARBA" id="ARBA00022908"/>
    </source>
</evidence>
<organism evidence="6 7">
    <name type="scientific">Geodia barretti</name>
    <name type="common">Barrett's horny sponge</name>
    <dbReference type="NCBI Taxonomy" id="519541"/>
    <lineage>
        <taxon>Eukaryota</taxon>
        <taxon>Metazoa</taxon>
        <taxon>Porifera</taxon>
        <taxon>Demospongiae</taxon>
        <taxon>Heteroscleromorpha</taxon>
        <taxon>Tetractinellida</taxon>
        <taxon>Astrophorina</taxon>
        <taxon>Geodiidae</taxon>
        <taxon>Geodia</taxon>
    </lineage>
</organism>
<dbReference type="GO" id="GO:0000150">
    <property type="term" value="F:DNA strand exchange activity"/>
    <property type="evidence" value="ECO:0007669"/>
    <property type="project" value="InterPro"/>
</dbReference>
<dbReference type="Proteomes" id="UP001174909">
    <property type="component" value="Unassembled WGS sequence"/>
</dbReference>
<dbReference type="CDD" id="cd04762">
    <property type="entry name" value="HTH_MerR-trunc"/>
    <property type="match status" value="1"/>
</dbReference>
<dbReference type="PROSITE" id="PS00397">
    <property type="entry name" value="RECOMBINASES_1"/>
    <property type="match status" value="1"/>
</dbReference>
<keyword evidence="3" id="KW-0233">DNA recombination</keyword>
<feature type="domain" description="HTH merR-type" evidence="5">
    <location>
        <begin position="7"/>
        <end position="42"/>
    </location>
</feature>
<dbReference type="GO" id="GO:0015074">
    <property type="term" value="P:DNA integration"/>
    <property type="evidence" value="ECO:0007669"/>
    <property type="project" value="UniProtKB-KW"/>
</dbReference>
<dbReference type="InterPro" id="IPR000551">
    <property type="entry name" value="MerR-type_HTH_dom"/>
</dbReference>
<protein>
    <submittedName>
        <fullName evidence="6">Resolvase R771</fullName>
    </submittedName>
</protein>
<dbReference type="GO" id="GO:0003677">
    <property type="term" value="F:DNA binding"/>
    <property type="evidence" value="ECO:0007669"/>
    <property type="project" value="UniProtKB-KW"/>
</dbReference>
<comment type="caution">
    <text evidence="6">The sequence shown here is derived from an EMBL/GenBank/DDBJ whole genome shotgun (WGS) entry which is preliminary data.</text>
</comment>
<dbReference type="InterPro" id="IPR006119">
    <property type="entry name" value="Resolv_N"/>
</dbReference>